<keyword evidence="2" id="KW-1185">Reference proteome</keyword>
<sequence>MTHTGLEFCFQPLYQQSVPGFRINEDGFGLSGHCAWVIDGATGVLDERLTPGPTDAAWLVQAMSRQLENSATSVQTTREAFSALEADLQAAFRDVTAHVPAVQDDHAPSACLGFIRLSGLPGNGRTFVEGAFLGDVVALVPSQDGIVRWTDERAKPFERRTLAALGAEGHEPGRIPQAVRRQILENRSKLNQPDGYWVVNPRRPWAGRELTFRAAVRPEEPIVLATAGFMRLVDVFGRYSDGTLHARLAAGEGESLMNELRDLERADPVARAHVRVKTHDDATVLVIAPEPYS</sequence>
<proteinExistence type="predicted"/>
<evidence type="ECO:0000313" key="1">
    <source>
        <dbReference type="EMBL" id="GEO12758.1"/>
    </source>
</evidence>
<gene>
    <name evidence="1" type="ORF">MAE02_04540</name>
</gene>
<accession>A0A512BLF5</accession>
<reference evidence="1 2" key="1">
    <citation type="submission" date="2019-07" db="EMBL/GenBank/DDBJ databases">
        <title>Whole genome shotgun sequence of Microvirga aerophila NBRC 106136.</title>
        <authorList>
            <person name="Hosoyama A."/>
            <person name="Uohara A."/>
            <person name="Ohji S."/>
            <person name="Ichikawa N."/>
        </authorList>
    </citation>
    <scope>NUCLEOTIDE SEQUENCE [LARGE SCALE GENOMIC DNA]</scope>
    <source>
        <strain evidence="1 2">NBRC 106136</strain>
    </source>
</reference>
<dbReference type="RefSeq" id="WP_114184174.1">
    <property type="nucleotide sequence ID" value="NZ_BJYU01000003.1"/>
</dbReference>
<dbReference type="Proteomes" id="UP000321085">
    <property type="component" value="Unassembled WGS sequence"/>
</dbReference>
<evidence type="ECO:0000313" key="2">
    <source>
        <dbReference type="Proteomes" id="UP000321085"/>
    </source>
</evidence>
<organism evidence="1 2">
    <name type="scientific">Microvirga aerophila</name>
    <dbReference type="NCBI Taxonomy" id="670291"/>
    <lineage>
        <taxon>Bacteria</taxon>
        <taxon>Pseudomonadati</taxon>
        <taxon>Pseudomonadota</taxon>
        <taxon>Alphaproteobacteria</taxon>
        <taxon>Hyphomicrobiales</taxon>
        <taxon>Methylobacteriaceae</taxon>
        <taxon>Microvirga</taxon>
    </lineage>
</organism>
<evidence type="ECO:0008006" key="3">
    <source>
        <dbReference type="Google" id="ProtNLM"/>
    </source>
</evidence>
<name>A0A512BLF5_9HYPH</name>
<dbReference type="OrthoDB" id="1755431at2"/>
<dbReference type="AlphaFoldDB" id="A0A512BLF5"/>
<dbReference type="EMBL" id="BJYU01000003">
    <property type="protein sequence ID" value="GEO12758.1"/>
    <property type="molecule type" value="Genomic_DNA"/>
</dbReference>
<protein>
    <recommendedName>
        <fullName evidence="3">PPM-type phosphatase domain-containing protein</fullName>
    </recommendedName>
</protein>
<comment type="caution">
    <text evidence="1">The sequence shown here is derived from an EMBL/GenBank/DDBJ whole genome shotgun (WGS) entry which is preliminary data.</text>
</comment>